<feature type="transmembrane region" description="Helical" evidence="1">
    <location>
        <begin position="296"/>
        <end position="315"/>
    </location>
</feature>
<dbReference type="RefSeq" id="WP_286336928.1">
    <property type="nucleotide sequence ID" value="NZ_AP027370.1"/>
</dbReference>
<dbReference type="EMBL" id="AP027370">
    <property type="protein sequence ID" value="BDY11712.1"/>
    <property type="molecule type" value="Genomic_DNA"/>
</dbReference>
<reference evidence="3 4" key="1">
    <citation type="submission" date="2023-03" db="EMBL/GenBank/DDBJ databases">
        <title>Description of Hydrogenimonas sp. ISO32.</title>
        <authorList>
            <person name="Mino S."/>
            <person name="Fukazawa S."/>
            <person name="Sawabe T."/>
        </authorList>
    </citation>
    <scope>NUCLEOTIDE SEQUENCE [LARGE SCALE GENOMIC DNA]</scope>
    <source>
        <strain evidence="3 4">ISO32</strain>
    </source>
</reference>
<dbReference type="InterPro" id="IPR050768">
    <property type="entry name" value="UPF0353/GerABKA_families"/>
</dbReference>
<feature type="transmembrane region" description="Helical" evidence="1">
    <location>
        <begin position="54"/>
        <end position="73"/>
    </location>
</feature>
<feature type="domain" description="VWFA" evidence="2">
    <location>
        <begin position="86"/>
        <end position="280"/>
    </location>
</feature>
<dbReference type="SMART" id="SM00327">
    <property type="entry name" value="VWA"/>
    <property type="match status" value="1"/>
</dbReference>
<evidence type="ECO:0000259" key="2">
    <source>
        <dbReference type="PROSITE" id="PS50234"/>
    </source>
</evidence>
<feature type="transmembrane region" description="Helical" evidence="1">
    <location>
        <begin position="6"/>
        <end position="22"/>
    </location>
</feature>
<evidence type="ECO:0000313" key="4">
    <source>
        <dbReference type="Proteomes" id="UP001321445"/>
    </source>
</evidence>
<evidence type="ECO:0000256" key="1">
    <source>
        <dbReference type="SAM" id="Phobius"/>
    </source>
</evidence>
<organism evidence="3 4">
    <name type="scientific">Hydrogenimonas cancrithermarum</name>
    <dbReference type="NCBI Taxonomy" id="2993563"/>
    <lineage>
        <taxon>Bacteria</taxon>
        <taxon>Pseudomonadati</taxon>
        <taxon>Campylobacterota</taxon>
        <taxon>Epsilonproteobacteria</taxon>
        <taxon>Campylobacterales</taxon>
        <taxon>Hydrogenimonadaceae</taxon>
        <taxon>Hydrogenimonas</taxon>
    </lineage>
</organism>
<dbReference type="InterPro" id="IPR036465">
    <property type="entry name" value="vWFA_dom_sf"/>
</dbReference>
<keyword evidence="1" id="KW-1133">Transmembrane helix</keyword>
<protein>
    <submittedName>
        <fullName evidence="3">Membrane protein</fullName>
    </submittedName>
</protein>
<dbReference type="PANTHER" id="PTHR22550:SF14">
    <property type="entry name" value="VWFA DOMAIN-CONTAINING PROTEIN"/>
    <property type="match status" value="1"/>
</dbReference>
<dbReference type="Pfam" id="PF13519">
    <property type="entry name" value="VWA_2"/>
    <property type="match status" value="1"/>
</dbReference>
<dbReference type="PROSITE" id="PS50234">
    <property type="entry name" value="VWFA"/>
    <property type="match status" value="1"/>
</dbReference>
<keyword evidence="1" id="KW-0472">Membrane</keyword>
<name>A0ABM8FK93_9BACT</name>
<dbReference type="InterPro" id="IPR002035">
    <property type="entry name" value="VWF_A"/>
</dbReference>
<dbReference type="Proteomes" id="UP001321445">
    <property type="component" value="Chromosome"/>
</dbReference>
<keyword evidence="4" id="KW-1185">Reference proteome</keyword>
<dbReference type="PANTHER" id="PTHR22550">
    <property type="entry name" value="SPORE GERMINATION PROTEIN"/>
    <property type="match status" value="1"/>
</dbReference>
<keyword evidence="1" id="KW-0812">Transmembrane</keyword>
<proteinExistence type="predicted"/>
<sequence length="328" mass="36687">MEFLYPYFLISLLFLPLLWIVGTKNGDDLRRRFTPELYNKMVAKGGGLGRRVRLGVLLVSAAFGIVALSRPVIERGEIKVERQTVDLVVAFDISRSMFADDVYPNRFELAKRKFFDLLEDLNDARVGVIGFSSRAFLVAPLTRDFASVKYLVEHMGLDFVSLRGTDMFTPLEVTENLLHQSDKKAVLIFTDGGDKKEFSKEIAYARAHGIKVFIYAIGTEKGGVMKSDGGIVRDSVGNIVITRLNPAVKVLAEETGGVYMRYSLSSGDMKQLAEAIRSRLKATKTKESLLKDREELFYYPLMVAIALFLAAYASLPKRDAKRAAGEMK</sequence>
<dbReference type="SUPFAM" id="SSF53300">
    <property type="entry name" value="vWA-like"/>
    <property type="match status" value="1"/>
</dbReference>
<gene>
    <name evidence="3" type="ORF">HCR_00240</name>
</gene>
<dbReference type="Gene3D" id="3.40.50.410">
    <property type="entry name" value="von Willebrand factor, type A domain"/>
    <property type="match status" value="1"/>
</dbReference>
<evidence type="ECO:0000313" key="3">
    <source>
        <dbReference type="EMBL" id="BDY11712.1"/>
    </source>
</evidence>
<accession>A0ABM8FK93</accession>